<evidence type="ECO:0000313" key="2">
    <source>
        <dbReference type="EMBL" id="SSC11973.1"/>
    </source>
</evidence>
<dbReference type="EMBL" id="LS974202">
    <property type="protein sequence ID" value="SSC11973.1"/>
    <property type="molecule type" value="Genomic_DNA"/>
</dbReference>
<dbReference type="InterPro" id="IPR051702">
    <property type="entry name" value="SH3_domain_YSC84-like"/>
</dbReference>
<dbReference type="InterPro" id="IPR007461">
    <property type="entry name" value="Ysc84_actin-binding"/>
</dbReference>
<evidence type="ECO:0000313" key="3">
    <source>
        <dbReference type="Proteomes" id="UP000250796"/>
    </source>
</evidence>
<accession>A0A7Z7LDE8</accession>
<sequence>MRKILLVVIILASFTAFGASIPRDRIQKGLDVIVELSGTEDSGSFVELLRKSNGIVIYPDMVKAALGFGGQYGEGFLLRRDEQGRWYGPLFLKLYGISYGFQAGVQKSGLVLVVMNKQGIEGFLGNNITLGGSASVSAGPTGKTLAADTDYKLEAAIYSYSVSNGLFAGISLGGSIIRQDSDTNREYFGQSLTPREIIDTPALGKEIEELTAYLDGLINPAGGENPTIE</sequence>
<gene>
    <name evidence="2" type="ORF">MESINF_0524</name>
</gene>
<name>A0A7Z7LDE8_9BACT</name>
<protein>
    <recommendedName>
        <fullName evidence="1">Ysc84 actin-binding domain-containing protein</fullName>
    </recommendedName>
</protein>
<dbReference type="PANTHER" id="PTHR15629:SF2">
    <property type="entry name" value="SH3 DOMAIN-CONTAINING YSC84-LIKE PROTEIN 1"/>
    <property type="match status" value="1"/>
</dbReference>
<organism evidence="2 3">
    <name type="scientific">Mesotoga infera</name>
    <dbReference type="NCBI Taxonomy" id="1236046"/>
    <lineage>
        <taxon>Bacteria</taxon>
        <taxon>Thermotogati</taxon>
        <taxon>Thermotogota</taxon>
        <taxon>Thermotogae</taxon>
        <taxon>Kosmotogales</taxon>
        <taxon>Kosmotogaceae</taxon>
        <taxon>Mesotoga</taxon>
    </lineage>
</organism>
<keyword evidence="3" id="KW-1185">Reference proteome</keyword>
<dbReference type="GO" id="GO:0035091">
    <property type="term" value="F:phosphatidylinositol binding"/>
    <property type="evidence" value="ECO:0007669"/>
    <property type="project" value="TreeGrafter"/>
</dbReference>
<dbReference type="PANTHER" id="PTHR15629">
    <property type="entry name" value="SH3YL1 PROTEIN"/>
    <property type="match status" value="1"/>
</dbReference>
<dbReference type="KEGG" id="minf:MESINF_0524"/>
<dbReference type="AlphaFoldDB" id="A0A7Z7LDE8"/>
<dbReference type="Proteomes" id="UP000250796">
    <property type="component" value="Chromosome MESINF"/>
</dbReference>
<feature type="domain" description="Ysc84 actin-binding" evidence="1">
    <location>
        <begin position="96"/>
        <end position="214"/>
    </location>
</feature>
<evidence type="ECO:0000259" key="1">
    <source>
        <dbReference type="Pfam" id="PF04366"/>
    </source>
</evidence>
<dbReference type="RefSeq" id="WP_169698392.1">
    <property type="nucleotide sequence ID" value="NZ_LS974202.1"/>
</dbReference>
<dbReference type="CDD" id="cd11524">
    <property type="entry name" value="SYLF"/>
    <property type="match status" value="1"/>
</dbReference>
<proteinExistence type="predicted"/>
<reference evidence="2 3" key="1">
    <citation type="submission" date="2017-01" db="EMBL/GenBank/DDBJ databases">
        <authorList>
            <person name="Erauso G."/>
        </authorList>
    </citation>
    <scope>NUCLEOTIDE SEQUENCE [LARGE SCALE GENOMIC DNA]</scope>
    <source>
        <strain evidence="2">MESINF1</strain>
    </source>
</reference>
<dbReference type="Pfam" id="PF04366">
    <property type="entry name" value="Ysc84"/>
    <property type="match status" value="1"/>
</dbReference>